<dbReference type="CAZy" id="CBM62">
    <property type="family name" value="Carbohydrate-Binding Module Family 62"/>
</dbReference>
<dbReference type="STRING" id="320771.Cflav_PD0812"/>
<evidence type="ECO:0000256" key="2">
    <source>
        <dbReference type="ARBA" id="ARBA00023157"/>
    </source>
</evidence>
<name>B9XQP8_PEDPL</name>
<dbReference type="InterPro" id="IPR008979">
    <property type="entry name" value="Galactose-bd-like_sf"/>
</dbReference>
<dbReference type="InterPro" id="IPR006558">
    <property type="entry name" value="LamG-like"/>
</dbReference>
<dbReference type="SMART" id="SM00758">
    <property type="entry name" value="PA14"/>
    <property type="match status" value="1"/>
</dbReference>
<accession>B9XQP8</accession>
<proteinExistence type="predicted"/>
<dbReference type="Gene3D" id="2.60.120.260">
    <property type="entry name" value="Galactose-binding domain-like"/>
    <property type="match status" value="1"/>
</dbReference>
<dbReference type="PROSITE" id="PS51820">
    <property type="entry name" value="PA14"/>
    <property type="match status" value="1"/>
</dbReference>
<feature type="domain" description="Ig-like" evidence="3">
    <location>
        <begin position="369"/>
        <end position="452"/>
    </location>
</feature>
<dbReference type="InterPro" id="IPR013320">
    <property type="entry name" value="ConA-like_dom_sf"/>
</dbReference>
<dbReference type="InterPro" id="IPR014755">
    <property type="entry name" value="Cu-Rt/internalin_Ig-like"/>
</dbReference>
<dbReference type="SUPFAM" id="SSF48695">
    <property type="entry name" value="Multiheme cytochromes"/>
    <property type="match status" value="1"/>
</dbReference>
<dbReference type="GO" id="GO:0016020">
    <property type="term" value="C:membrane"/>
    <property type="evidence" value="ECO:0007669"/>
    <property type="project" value="InterPro"/>
</dbReference>
<sequence length="1772" mass="188218">MRKSAISSPAQPAGCRDRRYLRPRSVCRLGNLFTIALALIFCAEIRSTLADNLLTGTIIGTSGSWNNSGNTKEKAMDGSLTTFFDAPTGNGDWVGLDLGTNVSKVISQVRYCPRSSNEARMVGGKFQGANAADFSGAVDLYTITAQPVTGTLTTQSISVTNAFRYVRYLSPDGGFGNVAEVQFYEAGVVLPPPTFGVYRELWTNLNSGGGATLDMLTNTAVNPNWPSNPATVYTKIYTNFETEAGTGMNNYGQRLRAFVVPPNNGVYTFWIASDDASKLSLSSNESPGNCVGVAWVNAWTDAREWTKEANQKSGAIYLEGGKRYYLEALMVQGGGGDNLSVRWQLPDGSIEEPLGGTRLIPYTGLSNTPGIYVQPTNLTVTEHGSAAFSVLTTNQSEMTYRWRVNGVNLNTAQASQSVYTVSNASVTLNGQSYSCVLSNSSGAITSAPAVLTIIGDTTPPTLVSAKNGSLTNIIIRYSEPVEPTSATNRLNYAISPSATVSSVLMFDSQSVLLLVSSLAPNTGYTVTVNGVRDLASTPNMIAANSKISFTASAYGLGLRPAFGPFLNNQMPETAPVISGNWSAVVAFTNLTFTNALGLASVPGTDKLVVWEREGRVYSFTNDPGASSKTLVLDLSNQCQGWDDSGLLNLVFHPGFVTNHFVFVYYTWVTPGTVVGSPTVRPPTFVTGAYHDRLSRFTLDANGVAIPGSELVLVDQAGDCVWHNGSGMFFHPTNGFLYVTDGDDENTSNTQIIDRGLFSGVWRLDVDMRGGAISHPIPRQPVNGVTANYYIPNDNPFVGVPNALEEFYAIGLRSPHRMTCDPVTGRIFIGDVGNASWEELDVIEPNDPPGLNFQWSVIEGLNGDLTPPYIGVNRRPILNYSHSEGQAIIGGYVYRGSQFAADLGGKYIFGDNVQKKIWALDESTTPAGKILLCTMPTGAGPNSGSDYTGLSSFGLDKNNELYLCQMSSVGGHIFKLARSGPPPVNRPIPATLSATGAFKDLSTLAVSDGLVPYTVNSPLWSDGAAKQRWIGLPTNSFVHFAPTGEWAFPNGTVLVKHFDLPVDDTNPNVLRRLETRLLVRDTNGVVYGVTYKWRTDYSDADIVTNGISENIVINTASGTRTQTWYYPGPLDCLRCHTAAAGYVLGVKTRQLNGNLSYPVSGVTDNQLRAWNHAEMFDTNIVEANISGYSKLVKVSDTSASLELRVRSYLDANCSQCHRPGGAPAFWDARFDIPLTNQNIINGVVGDTLGIAGAKVVVPQDLTKSVMYLRVNSLGTYQMPPLARNTIDSSAVTALAEWITTLPSPQISAIADVLMDANSSTGPIGFTVSDGAMSPDQLMVSASSSNPSLIPSNHIVIQGSGNNRTITVTPAANQTGSAIISIVVNDGTVATTGSFTVTVRGMLAAYYKFEGNAQDSSGQGNDGVLNGGVTFVPGKVGAQAVQLDGSTGYVQIPVSAIDDFTISLWLKTTDTGGTGQWWAGKGLVDGEVSGGSADFGTTLVGNQFALGVGGSNGNPDVTILSSTAVNDGVWHHLLATRNSTTGQMAVYVDGGLESTGTGSVGPRVGPPALRIGGIQTGTATGFLAGTVDDVRIYNYVLSSSQISSLATRAPVLAPIPNFSMVAGATLRLTNSAVDAAIPPETFAFSLLSSPAGANLNGTNGVLTWRPTMAQANTSNQFAIKVSDSGSPSTGATQSFWVSVVQPVRPNLGGLSSDHGMIRFSISGDLGPDYTVLGSTNLLDWVPIVNTNPPIMPFLFVEPNNTNYGRRFYRVLLGP</sequence>
<dbReference type="InterPro" id="IPR037524">
    <property type="entry name" value="PA14/GLEYA"/>
</dbReference>
<dbReference type="Pfam" id="PF13385">
    <property type="entry name" value="Laminin_G_3"/>
    <property type="match status" value="1"/>
</dbReference>
<evidence type="ECO:0000313" key="6">
    <source>
        <dbReference type="Proteomes" id="UP000003688"/>
    </source>
</evidence>
<dbReference type="InterPro" id="IPR012938">
    <property type="entry name" value="Glc/Sorbosone_DH"/>
</dbReference>
<dbReference type="Pfam" id="PF07995">
    <property type="entry name" value="GSDH"/>
    <property type="match status" value="2"/>
</dbReference>
<evidence type="ECO:0000259" key="3">
    <source>
        <dbReference type="PROSITE" id="PS50835"/>
    </source>
</evidence>
<feature type="domain" description="PA14" evidence="4">
    <location>
        <begin position="192"/>
        <end position="357"/>
    </location>
</feature>
<comment type="caution">
    <text evidence="5">The sequence shown here is derived from an EMBL/GenBank/DDBJ whole genome shotgun (WGS) entry which is preliminary data.</text>
</comment>
<dbReference type="InterPro" id="IPR032812">
    <property type="entry name" value="SbsA_Ig"/>
</dbReference>
<dbReference type="SUPFAM" id="SSF49785">
    <property type="entry name" value="Galactose-binding domain-like"/>
    <property type="match status" value="1"/>
</dbReference>
<dbReference type="Gene3D" id="2.60.40.1220">
    <property type="match status" value="1"/>
</dbReference>
<dbReference type="InterPro" id="IPR013783">
    <property type="entry name" value="Ig-like_fold"/>
</dbReference>
<dbReference type="SUPFAM" id="SSF56988">
    <property type="entry name" value="Anthrax protective antigen"/>
    <property type="match status" value="1"/>
</dbReference>
<dbReference type="InterPro" id="IPR007110">
    <property type="entry name" value="Ig-like_dom"/>
</dbReference>
<dbReference type="InterPro" id="IPR011041">
    <property type="entry name" value="Quinoprot_gluc/sorb_DH_b-prop"/>
</dbReference>
<keyword evidence="2" id="KW-1015">Disulfide bond</keyword>
<dbReference type="PANTHER" id="PTHR19328">
    <property type="entry name" value="HEDGEHOG-INTERACTING PROTEIN"/>
    <property type="match status" value="1"/>
</dbReference>
<dbReference type="Pfam" id="PF13205">
    <property type="entry name" value="Big_5"/>
    <property type="match status" value="1"/>
</dbReference>
<gene>
    <name evidence="5" type="ORF">Cflav_PD0812</name>
</gene>
<evidence type="ECO:0000259" key="4">
    <source>
        <dbReference type="PROSITE" id="PS51820"/>
    </source>
</evidence>
<dbReference type="SUPFAM" id="SSF49313">
    <property type="entry name" value="Cadherin-like"/>
    <property type="match status" value="1"/>
</dbReference>
<keyword evidence="1" id="KW-0732">Signal</keyword>
<dbReference type="InterPro" id="IPR011658">
    <property type="entry name" value="PA14_dom"/>
</dbReference>
<dbReference type="Proteomes" id="UP000003688">
    <property type="component" value="Unassembled WGS sequence"/>
</dbReference>
<organism evidence="5 6">
    <name type="scientific">Pedosphaera parvula (strain Ellin514)</name>
    <dbReference type="NCBI Taxonomy" id="320771"/>
    <lineage>
        <taxon>Bacteria</taxon>
        <taxon>Pseudomonadati</taxon>
        <taxon>Verrucomicrobiota</taxon>
        <taxon>Pedosphaerae</taxon>
        <taxon>Pedosphaerales</taxon>
        <taxon>Pedosphaeraceae</taxon>
        <taxon>Pedosphaera</taxon>
    </lineage>
</organism>
<dbReference type="EMBL" id="ABOX02000056">
    <property type="protein sequence ID" value="EEF57830.1"/>
    <property type="molecule type" value="Genomic_DNA"/>
</dbReference>
<dbReference type="Gene3D" id="2.60.120.1560">
    <property type="match status" value="1"/>
</dbReference>
<evidence type="ECO:0000313" key="5">
    <source>
        <dbReference type="EMBL" id="EEF57830.1"/>
    </source>
</evidence>
<dbReference type="Gene3D" id="2.60.120.200">
    <property type="match status" value="1"/>
</dbReference>
<dbReference type="InterPro" id="IPR011042">
    <property type="entry name" value="6-blade_b-propeller_TolB-like"/>
</dbReference>
<dbReference type="RefSeq" id="WP_007418134.1">
    <property type="nucleotide sequence ID" value="NZ_ABOX02000056.1"/>
</dbReference>
<reference evidence="5 6" key="1">
    <citation type="journal article" date="2011" name="J. Bacteriol.">
        <title>Genome sequence of 'Pedosphaera parvula' Ellin514, an aerobic Verrucomicrobial isolate from pasture soil.</title>
        <authorList>
            <person name="Kant R."/>
            <person name="van Passel M.W."/>
            <person name="Sangwan P."/>
            <person name="Palva A."/>
            <person name="Lucas S."/>
            <person name="Copeland A."/>
            <person name="Lapidus A."/>
            <person name="Glavina Del Rio T."/>
            <person name="Dalin E."/>
            <person name="Tice H."/>
            <person name="Bruce D."/>
            <person name="Goodwin L."/>
            <person name="Pitluck S."/>
            <person name="Chertkov O."/>
            <person name="Larimer F.W."/>
            <person name="Land M.L."/>
            <person name="Hauser L."/>
            <person name="Brettin T.S."/>
            <person name="Detter J.C."/>
            <person name="Han S."/>
            <person name="de Vos W.M."/>
            <person name="Janssen P.H."/>
            <person name="Smidt H."/>
        </authorList>
    </citation>
    <scope>NUCLEOTIDE SEQUENCE [LARGE SCALE GENOMIC DNA]</scope>
    <source>
        <strain evidence="5 6">Ellin514</strain>
    </source>
</reference>
<dbReference type="InterPro" id="IPR036280">
    <property type="entry name" value="Multihaem_cyt_sf"/>
</dbReference>
<dbReference type="GO" id="GO:0005509">
    <property type="term" value="F:calcium ion binding"/>
    <property type="evidence" value="ECO:0007669"/>
    <property type="project" value="InterPro"/>
</dbReference>
<evidence type="ECO:0000256" key="1">
    <source>
        <dbReference type="ARBA" id="ARBA00022729"/>
    </source>
</evidence>
<dbReference type="SMART" id="SM00560">
    <property type="entry name" value="LamGL"/>
    <property type="match status" value="1"/>
</dbReference>
<dbReference type="OrthoDB" id="173903at2"/>
<protein>
    <submittedName>
        <fullName evidence="5">PA14 domain protein</fullName>
    </submittedName>
</protein>
<dbReference type="Gene3D" id="2.60.40.10">
    <property type="entry name" value="Immunoglobulins"/>
    <property type="match status" value="2"/>
</dbReference>
<dbReference type="SUPFAM" id="SSF50952">
    <property type="entry name" value="Soluble quinoprotein glucose dehydrogenase"/>
    <property type="match status" value="1"/>
</dbReference>
<keyword evidence="6" id="KW-1185">Reference proteome</keyword>
<dbReference type="Gene3D" id="2.120.10.30">
    <property type="entry name" value="TolB, C-terminal domain"/>
    <property type="match status" value="1"/>
</dbReference>
<dbReference type="SUPFAM" id="SSF49899">
    <property type="entry name" value="Concanavalin A-like lectins/glucanases"/>
    <property type="match status" value="1"/>
</dbReference>
<dbReference type="Pfam" id="PF07691">
    <property type="entry name" value="PA14"/>
    <property type="match status" value="1"/>
</dbReference>
<dbReference type="PANTHER" id="PTHR19328:SF13">
    <property type="entry name" value="HIPL1 PROTEIN"/>
    <property type="match status" value="1"/>
</dbReference>
<dbReference type="PROSITE" id="PS50835">
    <property type="entry name" value="IG_LIKE"/>
    <property type="match status" value="1"/>
</dbReference>
<dbReference type="InterPro" id="IPR015919">
    <property type="entry name" value="Cadherin-like_sf"/>
</dbReference>